<evidence type="ECO:0000256" key="2">
    <source>
        <dbReference type="ARBA" id="ARBA00001946"/>
    </source>
</evidence>
<dbReference type="GO" id="GO:0046872">
    <property type="term" value="F:metal ion binding"/>
    <property type="evidence" value="ECO:0007669"/>
    <property type="project" value="UniProtKB-KW"/>
</dbReference>
<evidence type="ECO:0000313" key="9">
    <source>
        <dbReference type="Proteomes" id="UP000603434"/>
    </source>
</evidence>
<comment type="cofactor">
    <cofactor evidence="2">
        <name>Mg(2+)</name>
        <dbReference type="ChEBI" id="CHEBI:18420"/>
    </cofactor>
</comment>
<proteinExistence type="predicted"/>
<evidence type="ECO:0000313" key="8">
    <source>
        <dbReference type="EMBL" id="MBC8361735.1"/>
    </source>
</evidence>
<evidence type="ECO:0000259" key="7">
    <source>
        <dbReference type="PROSITE" id="PS51462"/>
    </source>
</evidence>
<feature type="domain" description="Nudix hydrolase" evidence="7">
    <location>
        <begin position="41"/>
        <end position="218"/>
    </location>
</feature>
<dbReference type="PROSITE" id="PS51462">
    <property type="entry name" value="NUDIX"/>
    <property type="match status" value="1"/>
</dbReference>
<evidence type="ECO:0000256" key="6">
    <source>
        <dbReference type="ARBA" id="ARBA00023211"/>
    </source>
</evidence>
<dbReference type="GO" id="GO:0010945">
    <property type="term" value="F:coenzyme A diphosphatase activity"/>
    <property type="evidence" value="ECO:0007669"/>
    <property type="project" value="InterPro"/>
</dbReference>
<dbReference type="SUPFAM" id="SSF55811">
    <property type="entry name" value="Nudix"/>
    <property type="match status" value="1"/>
</dbReference>
<dbReference type="CDD" id="cd03426">
    <property type="entry name" value="NUDIX_CoAse_Nudt7"/>
    <property type="match status" value="1"/>
</dbReference>
<evidence type="ECO:0000256" key="3">
    <source>
        <dbReference type="ARBA" id="ARBA00022723"/>
    </source>
</evidence>
<dbReference type="InterPro" id="IPR015797">
    <property type="entry name" value="NUDIX_hydrolase-like_dom_sf"/>
</dbReference>
<comment type="cofactor">
    <cofactor evidence="1">
        <name>Mn(2+)</name>
        <dbReference type="ChEBI" id="CHEBI:29035"/>
    </cofactor>
</comment>
<dbReference type="InterPro" id="IPR000086">
    <property type="entry name" value="NUDIX_hydrolase_dom"/>
</dbReference>
<organism evidence="8 9">
    <name type="scientific">Candidatus Desulfatibia profunda</name>
    <dbReference type="NCBI Taxonomy" id="2841695"/>
    <lineage>
        <taxon>Bacteria</taxon>
        <taxon>Pseudomonadati</taxon>
        <taxon>Thermodesulfobacteriota</taxon>
        <taxon>Desulfobacteria</taxon>
        <taxon>Desulfobacterales</taxon>
        <taxon>Desulfobacterales incertae sedis</taxon>
        <taxon>Candidatus Desulfatibia</taxon>
    </lineage>
</organism>
<keyword evidence="5" id="KW-0460">Magnesium</keyword>
<keyword evidence="4" id="KW-0378">Hydrolase</keyword>
<accession>A0A8J6NSP2</accession>
<evidence type="ECO:0000256" key="5">
    <source>
        <dbReference type="ARBA" id="ARBA00022842"/>
    </source>
</evidence>
<dbReference type="InterPro" id="IPR045121">
    <property type="entry name" value="CoAse"/>
</dbReference>
<keyword evidence="6" id="KW-0464">Manganese</keyword>
<dbReference type="AlphaFoldDB" id="A0A8J6NSP2"/>
<dbReference type="PANTHER" id="PTHR12992:SF11">
    <property type="entry name" value="MITOCHONDRIAL COENZYME A DIPHOSPHATASE NUDT8"/>
    <property type="match status" value="1"/>
</dbReference>
<dbReference type="PANTHER" id="PTHR12992">
    <property type="entry name" value="NUDIX HYDROLASE"/>
    <property type="match status" value="1"/>
</dbReference>
<dbReference type="Gene3D" id="3.90.79.10">
    <property type="entry name" value="Nucleoside Triphosphate Pyrophosphohydrolase"/>
    <property type="match status" value="1"/>
</dbReference>
<evidence type="ECO:0000256" key="4">
    <source>
        <dbReference type="ARBA" id="ARBA00022801"/>
    </source>
</evidence>
<dbReference type="Proteomes" id="UP000603434">
    <property type="component" value="Unassembled WGS sequence"/>
</dbReference>
<gene>
    <name evidence="8" type="ORF">H8E23_10075</name>
</gene>
<name>A0A8J6NSP2_9BACT</name>
<dbReference type="EMBL" id="JACNJH010000146">
    <property type="protein sequence ID" value="MBC8361735.1"/>
    <property type="molecule type" value="Genomic_DNA"/>
</dbReference>
<protein>
    <submittedName>
        <fullName evidence="8">CoA pyrophosphatase</fullName>
    </submittedName>
</protein>
<keyword evidence="3" id="KW-0479">Metal-binding</keyword>
<reference evidence="8 9" key="1">
    <citation type="submission" date="2020-08" db="EMBL/GenBank/DDBJ databases">
        <title>Bridging the membrane lipid divide: bacteria of the FCB group superphylum have the potential to synthesize archaeal ether lipids.</title>
        <authorList>
            <person name="Villanueva L."/>
            <person name="Von Meijenfeldt F.A.B."/>
            <person name="Westbye A.B."/>
            <person name="Yadav S."/>
            <person name="Hopmans E.C."/>
            <person name="Dutilh B.E."/>
            <person name="Sinninghe Damste J.S."/>
        </authorList>
    </citation>
    <scope>NUCLEOTIDE SEQUENCE [LARGE SCALE GENOMIC DNA]</scope>
    <source>
        <strain evidence="8">NIOZ-UU30</strain>
    </source>
</reference>
<comment type="caution">
    <text evidence="8">The sequence shown here is derived from an EMBL/GenBank/DDBJ whole genome shotgun (WGS) entry which is preliminary data.</text>
</comment>
<sequence>MLCYVTKMLDVLENTSALIQHVMHGFYGRNRHDYTWGQGSLDRPGTSAVLFLLGLSDGAKGFSSEPGLILNKRSLKVRQPGDLCFPGGRVSARLDAWLAKLLYLPGSPLTRWPYWPEWKKHNPQVARRLALLFAAGLRESFEEMGLNPLSVQLLGFMPPQRLIMFFREIYPLICWIPRQKRFRNNWEVEKVVFIPLRNALNPAFYARYRLRINSPSQNGQDSGLDDFPCFLHKYKGESEVLWGATFRITMVFLETVFGFKLPDVEFLPVVHGTLDANYFTGNG</sequence>
<evidence type="ECO:0000256" key="1">
    <source>
        <dbReference type="ARBA" id="ARBA00001936"/>
    </source>
</evidence>